<dbReference type="Proteomes" id="UP001165740">
    <property type="component" value="Chromosome 16"/>
</dbReference>
<dbReference type="SMART" id="SM00516">
    <property type="entry name" value="SEC14"/>
    <property type="match status" value="1"/>
</dbReference>
<reference evidence="4" key="1">
    <citation type="submission" date="2025-08" db="UniProtKB">
        <authorList>
            <consortium name="RefSeq"/>
        </authorList>
    </citation>
    <scope>IDENTIFICATION</scope>
</reference>
<dbReference type="InterPro" id="IPR051064">
    <property type="entry name" value="SEC14/CRAL-TRIO_domain"/>
</dbReference>
<evidence type="ECO:0000259" key="2">
    <source>
        <dbReference type="PROSITE" id="PS50866"/>
    </source>
</evidence>
<dbReference type="Gene3D" id="2.60.120.680">
    <property type="entry name" value="GOLD domain"/>
    <property type="match status" value="1"/>
</dbReference>
<accession>A0A9W2Z4Y0</accession>
<protein>
    <submittedName>
        <fullName evidence="4">Retinal-binding protein-like</fullName>
    </submittedName>
</protein>
<dbReference type="PANTHER" id="PTHR23324:SF83">
    <property type="entry name" value="SEC14-LIKE PROTEIN 2"/>
    <property type="match status" value="1"/>
</dbReference>
<feature type="domain" description="GOLD" evidence="2">
    <location>
        <begin position="270"/>
        <end position="394"/>
    </location>
</feature>
<sequence>MAAVKGKIRETIKRDAKETADDKLPLKLRQLKERLRPLVNHQIYGRKLDLSDVALSKWLKVSELDVIMADAKMRKSLEFREQMSVDKLLKEYKPPDCILDYYAGGLCGVDKSGSPVYYELYGLLNLKSLLKVLGKGGLVKHKLYQHEKILQYLKKLSKRKGKTIDAILVIVDLQFSTKEHLFSSEILLWSEILELLVEHYPCLFKEILLINTPDWQTDVRASLQPYLSKDARNLVNVLEKNVLPGLLHRIQKKHIPAYLGGEKSELDTHKYCRLNVDYWNMQIPGWMKVTDARNRGDNAGVIAPGVRKIQDYNIQTASTTISWQFSSVSQSVVFSIYQNSLGNRNRVLTSQLSPSESQTEEGQVVCPAPGRYLVVIDNRANSNKPTQLVYQILIREPEVENLEDKDLSKDTDTSFSLLPKIEKSRGVTREDYLRIVKGADSDWLHHF</sequence>
<dbReference type="PROSITE" id="PS50191">
    <property type="entry name" value="CRAL_TRIO"/>
    <property type="match status" value="1"/>
</dbReference>
<evidence type="ECO:0000313" key="4">
    <source>
        <dbReference type="RefSeq" id="XP_055869970.1"/>
    </source>
</evidence>
<dbReference type="InterPro" id="IPR009038">
    <property type="entry name" value="GOLD_dom"/>
</dbReference>
<dbReference type="RefSeq" id="XP_055869970.1">
    <property type="nucleotide sequence ID" value="XM_056013995.1"/>
</dbReference>
<dbReference type="SUPFAM" id="SSF52087">
    <property type="entry name" value="CRAL/TRIO domain"/>
    <property type="match status" value="1"/>
</dbReference>
<dbReference type="AlphaFoldDB" id="A0A9W2Z4Y0"/>
<dbReference type="OrthoDB" id="6106654at2759"/>
<dbReference type="PROSITE" id="PS50866">
    <property type="entry name" value="GOLD"/>
    <property type="match status" value="1"/>
</dbReference>
<organism evidence="3 4">
    <name type="scientific">Biomphalaria glabrata</name>
    <name type="common">Bloodfluke planorb</name>
    <name type="synonym">Freshwater snail</name>
    <dbReference type="NCBI Taxonomy" id="6526"/>
    <lineage>
        <taxon>Eukaryota</taxon>
        <taxon>Metazoa</taxon>
        <taxon>Spiralia</taxon>
        <taxon>Lophotrochozoa</taxon>
        <taxon>Mollusca</taxon>
        <taxon>Gastropoda</taxon>
        <taxon>Heterobranchia</taxon>
        <taxon>Euthyneura</taxon>
        <taxon>Panpulmonata</taxon>
        <taxon>Hygrophila</taxon>
        <taxon>Lymnaeoidea</taxon>
        <taxon>Planorbidae</taxon>
        <taxon>Biomphalaria</taxon>
    </lineage>
</organism>
<dbReference type="PANTHER" id="PTHR23324">
    <property type="entry name" value="SEC14 RELATED PROTEIN"/>
    <property type="match status" value="1"/>
</dbReference>
<dbReference type="CDD" id="cd00170">
    <property type="entry name" value="SEC14"/>
    <property type="match status" value="1"/>
</dbReference>
<keyword evidence="3" id="KW-1185">Reference proteome</keyword>
<dbReference type="GO" id="GO:0005737">
    <property type="term" value="C:cytoplasm"/>
    <property type="evidence" value="ECO:0007669"/>
    <property type="project" value="TreeGrafter"/>
</dbReference>
<evidence type="ECO:0000313" key="3">
    <source>
        <dbReference type="Proteomes" id="UP001165740"/>
    </source>
</evidence>
<dbReference type="InterPro" id="IPR036598">
    <property type="entry name" value="GOLD_dom_sf"/>
</dbReference>
<dbReference type="Gene3D" id="3.40.525.10">
    <property type="entry name" value="CRAL-TRIO lipid binding domain"/>
    <property type="match status" value="1"/>
</dbReference>
<evidence type="ECO:0000259" key="1">
    <source>
        <dbReference type="PROSITE" id="PS50191"/>
    </source>
</evidence>
<dbReference type="Pfam" id="PF00650">
    <property type="entry name" value="CRAL_TRIO"/>
    <property type="match status" value="1"/>
</dbReference>
<gene>
    <name evidence="4" type="primary">LOC106068354</name>
</gene>
<dbReference type="GeneID" id="106068354"/>
<proteinExistence type="predicted"/>
<dbReference type="SUPFAM" id="SSF101576">
    <property type="entry name" value="Supernatant protein factor (SPF), C-terminal domain"/>
    <property type="match status" value="1"/>
</dbReference>
<dbReference type="InterPro" id="IPR036865">
    <property type="entry name" value="CRAL-TRIO_dom_sf"/>
</dbReference>
<feature type="domain" description="CRAL-TRIO" evidence="1">
    <location>
        <begin position="94"/>
        <end position="267"/>
    </location>
</feature>
<name>A0A9W2Z4Y0_BIOGL</name>
<dbReference type="InterPro" id="IPR001251">
    <property type="entry name" value="CRAL-TRIO_dom"/>
</dbReference>